<dbReference type="InterPro" id="IPR004123">
    <property type="entry name" value="Dim1"/>
</dbReference>
<dbReference type="PANTHER" id="PTHR12052">
    <property type="entry name" value="THIOREDOXIN-LIKE PROTEN 4A, 4B"/>
    <property type="match status" value="1"/>
</dbReference>
<evidence type="ECO:0000256" key="1">
    <source>
        <dbReference type="ARBA" id="ARBA00004123"/>
    </source>
</evidence>
<dbReference type="AlphaFoldDB" id="A0AAU9KX64"/>
<proteinExistence type="inferred from homology"/>
<dbReference type="PANTHER" id="PTHR12052:SF5">
    <property type="entry name" value="THIOREDOXIN-LIKE PROTEIN 4A"/>
    <property type="match status" value="1"/>
</dbReference>
<gene>
    <name evidence="7" type="ORF">PBS003_LOCUS4436</name>
</gene>
<sequence>MSYLLPHLESGWAVDQAILNEEDVKNFAAIYVVDITEVPDFNTMYELYDPCTVMFFFRNKHIMIDLGTGNNNKINWAFNNKAEMIDIIETVYRGARKGRGLVISPKDYSTKYRTTVATSFKTDHC</sequence>
<dbReference type="PIRSF" id="PIRSF017199">
    <property type="entry name" value="mRNA_splic_U5"/>
    <property type="match status" value="1"/>
</dbReference>
<name>A0AAU9KX64_9STRA</name>
<dbReference type="GO" id="GO:0046540">
    <property type="term" value="C:U4/U6 x U5 tri-snRNP complex"/>
    <property type="evidence" value="ECO:0007669"/>
    <property type="project" value="UniProtKB-UniRule"/>
</dbReference>
<dbReference type="GO" id="GO:0005681">
    <property type="term" value="C:spliceosomal complex"/>
    <property type="evidence" value="ECO:0007669"/>
    <property type="project" value="TreeGrafter"/>
</dbReference>
<evidence type="ECO:0000256" key="3">
    <source>
        <dbReference type="ARBA" id="ARBA00022664"/>
    </source>
</evidence>
<evidence type="ECO:0000313" key="7">
    <source>
        <dbReference type="EMBL" id="CAH0477700.1"/>
    </source>
</evidence>
<dbReference type="Gene3D" id="3.40.30.10">
    <property type="entry name" value="Glutaredoxin"/>
    <property type="match status" value="1"/>
</dbReference>
<keyword evidence="5 6" id="KW-0539">Nucleus</keyword>
<dbReference type="Pfam" id="PF02966">
    <property type="entry name" value="DIM1"/>
    <property type="match status" value="1"/>
</dbReference>
<dbReference type="SUPFAM" id="SSF52833">
    <property type="entry name" value="Thioredoxin-like"/>
    <property type="match status" value="1"/>
</dbReference>
<comment type="subcellular location">
    <subcellularLocation>
        <location evidence="1 6">Nucleus</location>
    </subcellularLocation>
</comment>
<evidence type="ECO:0000256" key="6">
    <source>
        <dbReference type="PIRNR" id="PIRNR017199"/>
    </source>
</evidence>
<dbReference type="SMART" id="SM01410">
    <property type="entry name" value="DIM1"/>
    <property type="match status" value="1"/>
</dbReference>
<evidence type="ECO:0000256" key="5">
    <source>
        <dbReference type="ARBA" id="ARBA00023242"/>
    </source>
</evidence>
<keyword evidence="3 6" id="KW-0507">mRNA processing</keyword>
<comment type="similarity">
    <text evidence="2 6">Belongs to the DIM1 family.</text>
</comment>
<evidence type="ECO:0008006" key="9">
    <source>
        <dbReference type="Google" id="ProtNLM"/>
    </source>
</evidence>
<reference evidence="7" key="1">
    <citation type="submission" date="2021-11" db="EMBL/GenBank/DDBJ databases">
        <authorList>
            <person name="Islam A."/>
            <person name="Islam S."/>
            <person name="Flora M.S."/>
            <person name="Rahman M."/>
            <person name="Ziaur R.M."/>
            <person name="Epstein J.H."/>
            <person name="Hassan M."/>
            <person name="Klassen M."/>
            <person name="Woodard K."/>
            <person name="Webb A."/>
            <person name="Webby R.J."/>
            <person name="El Zowalaty M.E."/>
        </authorList>
    </citation>
    <scope>NUCLEOTIDE SEQUENCE</scope>
    <source>
        <strain evidence="7">Pbs3</strain>
    </source>
</reference>
<protein>
    <recommendedName>
        <fullName evidence="9">Thioredoxin-like protein YLS8</fullName>
    </recommendedName>
</protein>
<dbReference type="InterPro" id="IPR036249">
    <property type="entry name" value="Thioredoxin-like_sf"/>
</dbReference>
<evidence type="ECO:0000313" key="8">
    <source>
        <dbReference type="Proteomes" id="UP001160483"/>
    </source>
</evidence>
<organism evidence="7 8">
    <name type="scientific">Peronospora belbahrii</name>
    <dbReference type="NCBI Taxonomy" id="622444"/>
    <lineage>
        <taxon>Eukaryota</taxon>
        <taxon>Sar</taxon>
        <taxon>Stramenopiles</taxon>
        <taxon>Oomycota</taxon>
        <taxon>Peronosporomycetes</taxon>
        <taxon>Peronosporales</taxon>
        <taxon>Peronosporaceae</taxon>
        <taxon>Peronospora</taxon>
    </lineage>
</organism>
<dbReference type="EMBL" id="CAKKTJ010000191">
    <property type="protein sequence ID" value="CAH0477700.1"/>
    <property type="molecule type" value="Genomic_DNA"/>
</dbReference>
<comment type="caution">
    <text evidence="7">The sequence shown here is derived from an EMBL/GenBank/DDBJ whole genome shotgun (WGS) entry which is preliminary data.</text>
</comment>
<dbReference type="GO" id="GO:0000398">
    <property type="term" value="P:mRNA splicing, via spliceosome"/>
    <property type="evidence" value="ECO:0007669"/>
    <property type="project" value="InterPro"/>
</dbReference>
<evidence type="ECO:0000256" key="2">
    <source>
        <dbReference type="ARBA" id="ARBA00008241"/>
    </source>
</evidence>
<dbReference type="Proteomes" id="UP001160483">
    <property type="component" value="Unassembled WGS sequence"/>
</dbReference>
<keyword evidence="4 6" id="KW-0508">mRNA splicing</keyword>
<accession>A0AAU9KX64</accession>
<dbReference type="GO" id="GO:0005682">
    <property type="term" value="C:U5 snRNP"/>
    <property type="evidence" value="ECO:0007669"/>
    <property type="project" value="TreeGrafter"/>
</dbReference>
<evidence type="ECO:0000256" key="4">
    <source>
        <dbReference type="ARBA" id="ARBA00023187"/>
    </source>
</evidence>